<protein>
    <submittedName>
        <fullName evidence="2">Uncharacterized protein</fullName>
    </submittedName>
</protein>
<sequence>MRRFACCRGCNRLACLQIDGRYGVVARIRHVGALALRVRHDMGGMAADNDRISRPGGGAVRAQQNRRAHRPVVPMTAVAVMAVVRTLSTAMAVGGFVLLPHNRTGGEQEISGRHELDIMQLDADRDDVHGSVVQVDAADRVSVLVGRVDEARCSGLRIPREKGGRQRQCRCSGKYESRIEPSP</sequence>
<proteinExistence type="predicted"/>
<keyword evidence="3" id="KW-1185">Reference proteome</keyword>
<comment type="caution">
    <text evidence="2">The sequence shown here is derived from an EMBL/GenBank/DDBJ whole genome shotgun (WGS) entry which is preliminary data.</text>
</comment>
<keyword evidence="1" id="KW-1133">Transmembrane helix</keyword>
<evidence type="ECO:0000313" key="3">
    <source>
        <dbReference type="Proteomes" id="UP000537592"/>
    </source>
</evidence>
<evidence type="ECO:0000256" key="1">
    <source>
        <dbReference type="SAM" id="Phobius"/>
    </source>
</evidence>
<dbReference type="AlphaFoldDB" id="A0A7W5Z6L8"/>
<reference evidence="2 3" key="1">
    <citation type="submission" date="2020-08" db="EMBL/GenBank/DDBJ databases">
        <title>Genomic Encyclopedia of Type Strains, Phase IV (KMG-IV): sequencing the most valuable type-strain genomes for metagenomic binning, comparative biology and taxonomic classification.</title>
        <authorList>
            <person name="Goeker M."/>
        </authorList>
    </citation>
    <scope>NUCLEOTIDE SEQUENCE [LARGE SCALE GENOMIC DNA]</scope>
    <source>
        <strain evidence="2 3">DSM 28760</strain>
    </source>
</reference>
<feature type="transmembrane region" description="Helical" evidence="1">
    <location>
        <begin position="72"/>
        <end position="99"/>
    </location>
</feature>
<dbReference type="RefSeq" id="WP_183754363.1">
    <property type="nucleotide sequence ID" value="NZ_JACICC010000009.1"/>
</dbReference>
<dbReference type="EMBL" id="JACICC010000009">
    <property type="protein sequence ID" value="MBB3810944.1"/>
    <property type="molecule type" value="Genomic_DNA"/>
</dbReference>
<evidence type="ECO:0000313" key="2">
    <source>
        <dbReference type="EMBL" id="MBB3810944.1"/>
    </source>
</evidence>
<keyword evidence="1" id="KW-0472">Membrane</keyword>
<keyword evidence="1" id="KW-0812">Transmembrane</keyword>
<dbReference type="Proteomes" id="UP000537592">
    <property type="component" value="Unassembled WGS sequence"/>
</dbReference>
<gene>
    <name evidence="2" type="ORF">FHS81_003054</name>
</gene>
<accession>A0A7W5Z6L8</accession>
<name>A0A7W5Z6L8_9HYPH</name>
<organism evidence="2 3">
    <name type="scientific">Pseudochelatococcus contaminans</name>
    <dbReference type="NCBI Taxonomy" id="1538103"/>
    <lineage>
        <taxon>Bacteria</taxon>
        <taxon>Pseudomonadati</taxon>
        <taxon>Pseudomonadota</taxon>
        <taxon>Alphaproteobacteria</taxon>
        <taxon>Hyphomicrobiales</taxon>
        <taxon>Chelatococcaceae</taxon>
        <taxon>Pseudochelatococcus</taxon>
    </lineage>
</organism>